<dbReference type="AlphaFoldDB" id="A0AAJ0I611"/>
<comment type="caution">
    <text evidence="2">The sequence shown here is derived from an EMBL/GenBank/DDBJ whole genome shotgun (WGS) entry which is preliminary data.</text>
</comment>
<dbReference type="Proteomes" id="UP001285908">
    <property type="component" value="Unassembled WGS sequence"/>
</dbReference>
<keyword evidence="3" id="KW-1185">Reference proteome</keyword>
<organism evidence="2 3">
    <name type="scientific">Neurospora hispaniola</name>
    <dbReference type="NCBI Taxonomy" id="588809"/>
    <lineage>
        <taxon>Eukaryota</taxon>
        <taxon>Fungi</taxon>
        <taxon>Dikarya</taxon>
        <taxon>Ascomycota</taxon>
        <taxon>Pezizomycotina</taxon>
        <taxon>Sordariomycetes</taxon>
        <taxon>Sordariomycetidae</taxon>
        <taxon>Sordariales</taxon>
        <taxon>Sordariaceae</taxon>
        <taxon>Neurospora</taxon>
    </lineage>
</organism>
<dbReference type="EMBL" id="JAULSX010000005">
    <property type="protein sequence ID" value="KAK3490716.1"/>
    <property type="molecule type" value="Genomic_DNA"/>
</dbReference>
<protein>
    <submittedName>
        <fullName evidence="2">Uncharacterized protein</fullName>
    </submittedName>
</protein>
<gene>
    <name evidence="2" type="ORF">B0T23DRAFT_382336</name>
</gene>
<evidence type="ECO:0000313" key="3">
    <source>
        <dbReference type="Proteomes" id="UP001285908"/>
    </source>
</evidence>
<keyword evidence="1" id="KW-0732">Signal</keyword>
<reference evidence="2 3" key="1">
    <citation type="journal article" date="2023" name="Mol. Phylogenet. Evol.">
        <title>Genome-scale phylogeny and comparative genomics of the fungal order Sordariales.</title>
        <authorList>
            <person name="Hensen N."/>
            <person name="Bonometti L."/>
            <person name="Westerberg I."/>
            <person name="Brannstrom I.O."/>
            <person name="Guillou S."/>
            <person name="Cros-Aarteil S."/>
            <person name="Calhoun S."/>
            <person name="Haridas S."/>
            <person name="Kuo A."/>
            <person name="Mondo S."/>
            <person name="Pangilinan J."/>
            <person name="Riley R."/>
            <person name="LaButti K."/>
            <person name="Andreopoulos B."/>
            <person name="Lipzen A."/>
            <person name="Chen C."/>
            <person name="Yan M."/>
            <person name="Daum C."/>
            <person name="Ng V."/>
            <person name="Clum A."/>
            <person name="Steindorff A."/>
            <person name="Ohm R.A."/>
            <person name="Martin F."/>
            <person name="Silar P."/>
            <person name="Natvig D.O."/>
            <person name="Lalanne C."/>
            <person name="Gautier V."/>
            <person name="Ament-Velasquez S.L."/>
            <person name="Kruys A."/>
            <person name="Hutchinson M.I."/>
            <person name="Powell A.J."/>
            <person name="Barry K."/>
            <person name="Miller A.N."/>
            <person name="Grigoriev I.V."/>
            <person name="Debuchy R."/>
            <person name="Gladieux P."/>
            <person name="Hiltunen Thoren M."/>
            <person name="Johannesson H."/>
        </authorList>
    </citation>
    <scope>NUCLEOTIDE SEQUENCE [LARGE SCALE GENOMIC DNA]</scope>
    <source>
        <strain evidence="2 3">FGSC 10403</strain>
    </source>
</reference>
<feature type="signal peptide" evidence="1">
    <location>
        <begin position="1"/>
        <end position="32"/>
    </location>
</feature>
<accession>A0AAJ0I611</accession>
<proteinExistence type="predicted"/>
<evidence type="ECO:0000256" key="1">
    <source>
        <dbReference type="SAM" id="SignalP"/>
    </source>
</evidence>
<name>A0AAJ0I611_9PEZI</name>
<evidence type="ECO:0000313" key="2">
    <source>
        <dbReference type="EMBL" id="KAK3490716.1"/>
    </source>
</evidence>
<dbReference type="GeneID" id="87874947"/>
<dbReference type="RefSeq" id="XP_062691899.1">
    <property type="nucleotide sequence ID" value="XM_062837325.1"/>
</dbReference>
<feature type="chain" id="PRO_5042593824" evidence="1">
    <location>
        <begin position="33"/>
        <end position="102"/>
    </location>
</feature>
<sequence length="102" mass="11135">MALIGTLISLGLDPSLLTQLGCFVIVPVPAMAGYPTLRDVSPLSGTLWSCVSLFPCSYPTHSKLASSGTFQVAIELFHKRKQRTTPLHITKKKKKKTILLLL</sequence>